<comment type="caution">
    <text evidence="9">The sequence shown here is derived from an EMBL/GenBank/DDBJ whole genome shotgun (WGS) entry which is preliminary data.</text>
</comment>
<dbReference type="Pfam" id="PF00528">
    <property type="entry name" value="BPD_transp_1"/>
    <property type="match status" value="1"/>
</dbReference>
<accession>A0ABT9VZ91</accession>
<comment type="similarity">
    <text evidence="7">Belongs to the binding-protein-dependent transport system permease family.</text>
</comment>
<dbReference type="PANTHER" id="PTHR43744">
    <property type="entry name" value="ABC TRANSPORTER PERMEASE PROTEIN MG189-RELATED-RELATED"/>
    <property type="match status" value="1"/>
</dbReference>
<evidence type="ECO:0000256" key="6">
    <source>
        <dbReference type="ARBA" id="ARBA00023136"/>
    </source>
</evidence>
<gene>
    <name evidence="9" type="ORF">J2S11_002210</name>
</gene>
<keyword evidence="4 7" id="KW-0812">Transmembrane</keyword>
<dbReference type="PROSITE" id="PS50928">
    <property type="entry name" value="ABC_TM1"/>
    <property type="match status" value="1"/>
</dbReference>
<name>A0ABT9VZ91_9BACI</name>
<dbReference type="CDD" id="cd06261">
    <property type="entry name" value="TM_PBP2"/>
    <property type="match status" value="1"/>
</dbReference>
<reference evidence="9 10" key="1">
    <citation type="submission" date="2023-07" db="EMBL/GenBank/DDBJ databases">
        <title>Genomic Encyclopedia of Type Strains, Phase IV (KMG-IV): sequencing the most valuable type-strain genomes for metagenomic binning, comparative biology and taxonomic classification.</title>
        <authorList>
            <person name="Goeker M."/>
        </authorList>
    </citation>
    <scope>NUCLEOTIDE SEQUENCE [LARGE SCALE GENOMIC DNA]</scope>
    <source>
        <strain evidence="9 10">DSM 12751</strain>
    </source>
</reference>
<dbReference type="Gene3D" id="1.10.3720.10">
    <property type="entry name" value="MetI-like"/>
    <property type="match status" value="1"/>
</dbReference>
<keyword evidence="2 7" id="KW-0813">Transport</keyword>
<feature type="transmembrane region" description="Helical" evidence="7">
    <location>
        <begin position="106"/>
        <end position="128"/>
    </location>
</feature>
<organism evidence="9 10">
    <name type="scientific">Caldalkalibacillus horti</name>
    <dbReference type="NCBI Taxonomy" id="77523"/>
    <lineage>
        <taxon>Bacteria</taxon>
        <taxon>Bacillati</taxon>
        <taxon>Bacillota</taxon>
        <taxon>Bacilli</taxon>
        <taxon>Bacillales</taxon>
        <taxon>Bacillaceae</taxon>
        <taxon>Caldalkalibacillus</taxon>
    </lineage>
</organism>
<dbReference type="RefSeq" id="WP_307394403.1">
    <property type="nucleotide sequence ID" value="NZ_BAAADK010000020.1"/>
</dbReference>
<evidence type="ECO:0000256" key="2">
    <source>
        <dbReference type="ARBA" id="ARBA00022448"/>
    </source>
</evidence>
<feature type="domain" description="ABC transmembrane type-1" evidence="8">
    <location>
        <begin position="69"/>
        <end position="260"/>
    </location>
</feature>
<comment type="subcellular location">
    <subcellularLocation>
        <location evidence="1 7">Cell membrane</location>
        <topology evidence="1 7">Multi-pass membrane protein</topology>
    </subcellularLocation>
</comment>
<evidence type="ECO:0000313" key="10">
    <source>
        <dbReference type="Proteomes" id="UP001235840"/>
    </source>
</evidence>
<dbReference type="SUPFAM" id="SSF161098">
    <property type="entry name" value="MetI-like"/>
    <property type="match status" value="1"/>
</dbReference>
<evidence type="ECO:0000256" key="1">
    <source>
        <dbReference type="ARBA" id="ARBA00004651"/>
    </source>
</evidence>
<dbReference type="InterPro" id="IPR035906">
    <property type="entry name" value="MetI-like_sf"/>
</dbReference>
<proteinExistence type="inferred from homology"/>
<feature type="transmembrane region" description="Helical" evidence="7">
    <location>
        <begin position="181"/>
        <end position="203"/>
    </location>
</feature>
<dbReference type="Proteomes" id="UP001235840">
    <property type="component" value="Unassembled WGS sequence"/>
</dbReference>
<evidence type="ECO:0000256" key="3">
    <source>
        <dbReference type="ARBA" id="ARBA00022475"/>
    </source>
</evidence>
<dbReference type="InterPro" id="IPR000515">
    <property type="entry name" value="MetI-like"/>
</dbReference>
<evidence type="ECO:0000313" key="9">
    <source>
        <dbReference type="EMBL" id="MDQ0166306.1"/>
    </source>
</evidence>
<feature type="transmembrane region" description="Helical" evidence="7">
    <location>
        <begin position="73"/>
        <end position="94"/>
    </location>
</feature>
<evidence type="ECO:0000259" key="8">
    <source>
        <dbReference type="PROSITE" id="PS50928"/>
    </source>
</evidence>
<feature type="transmembrane region" description="Helical" evidence="7">
    <location>
        <begin position="12"/>
        <end position="34"/>
    </location>
</feature>
<feature type="transmembrane region" description="Helical" evidence="7">
    <location>
        <begin position="140"/>
        <end position="160"/>
    </location>
</feature>
<keyword evidence="3" id="KW-1003">Cell membrane</keyword>
<feature type="transmembrane region" description="Helical" evidence="7">
    <location>
        <begin position="239"/>
        <end position="260"/>
    </location>
</feature>
<keyword evidence="5 7" id="KW-1133">Transmembrane helix</keyword>
<protein>
    <submittedName>
        <fullName evidence="9">Raffinose/stachyose/melibiose transport system permease protein</fullName>
    </submittedName>
</protein>
<dbReference type="EMBL" id="JAUSTY010000008">
    <property type="protein sequence ID" value="MDQ0166306.1"/>
    <property type="molecule type" value="Genomic_DNA"/>
</dbReference>
<evidence type="ECO:0000256" key="5">
    <source>
        <dbReference type="ARBA" id="ARBA00022989"/>
    </source>
</evidence>
<evidence type="ECO:0000256" key="7">
    <source>
        <dbReference type="RuleBase" id="RU363032"/>
    </source>
</evidence>
<keyword evidence="6 7" id="KW-0472">Membrane</keyword>
<evidence type="ECO:0000256" key="4">
    <source>
        <dbReference type="ARBA" id="ARBA00022692"/>
    </source>
</evidence>
<sequence length="274" mass="31283">MKTSRWGQGAKYAVLIFFAILFLYPILLMIFNSFKSNIEIFRSPLGLPSALDFQNYIDVWEKVNFSGYVWNSIYVSAASVFVILFVSSLAAYYLARYSFKWNTYILFFFMLGLMLPMKLAIIPLYLIFMNLGLLDTLTSLVIVYVAGNIPFAVFVFYGFFKTLPKDLEQSARLDGCNEFQVYYKIVLPLMKPAVATVGIVNLIGVWNDFFYPLIFIRSDELRTIPLGMLTLFGEYDTQWNLLFAGLTISSLPMIIAFLFASKQFIEGLTSGALK</sequence>
<keyword evidence="10" id="KW-1185">Reference proteome</keyword>
<dbReference type="PANTHER" id="PTHR43744:SF12">
    <property type="entry name" value="ABC TRANSPORTER PERMEASE PROTEIN MG189-RELATED"/>
    <property type="match status" value="1"/>
</dbReference>